<accession>A0A7M1SXU7</accession>
<dbReference type="Pfam" id="PF09339">
    <property type="entry name" value="HTH_IclR"/>
    <property type="match status" value="1"/>
</dbReference>
<keyword evidence="2" id="KW-0804">Transcription</keyword>
<evidence type="ECO:0000256" key="2">
    <source>
        <dbReference type="ARBA" id="ARBA00023163"/>
    </source>
</evidence>
<dbReference type="GO" id="GO:0003677">
    <property type="term" value="F:DNA binding"/>
    <property type="evidence" value="ECO:0007669"/>
    <property type="project" value="InterPro"/>
</dbReference>
<keyword evidence="5" id="KW-1185">Reference proteome</keyword>
<dbReference type="InterPro" id="IPR029016">
    <property type="entry name" value="GAF-like_dom_sf"/>
</dbReference>
<dbReference type="SMART" id="SM00346">
    <property type="entry name" value="HTH_ICLR"/>
    <property type="match status" value="1"/>
</dbReference>
<dbReference type="Proteomes" id="UP000593758">
    <property type="component" value="Chromosome"/>
</dbReference>
<dbReference type="InterPro" id="IPR050707">
    <property type="entry name" value="HTH_MetabolicPath_Reg"/>
</dbReference>
<keyword evidence="1" id="KW-0805">Transcription regulation</keyword>
<protein>
    <submittedName>
        <fullName evidence="4">Helix-turn-helix domain-containing protein</fullName>
    </submittedName>
</protein>
<dbReference type="AlphaFoldDB" id="A0A7M1SXU7"/>
<dbReference type="InterPro" id="IPR005471">
    <property type="entry name" value="Tscrpt_reg_IclR_N"/>
</dbReference>
<dbReference type="GO" id="GO:0003700">
    <property type="term" value="F:DNA-binding transcription factor activity"/>
    <property type="evidence" value="ECO:0007669"/>
    <property type="project" value="TreeGrafter"/>
</dbReference>
<reference evidence="4 5" key="1">
    <citation type="submission" date="2020-10" db="EMBL/GenBank/DDBJ databases">
        <title>Haloactinobacterium sp. RN3S43, a bacterium isolated from saline soil.</title>
        <authorList>
            <person name="Sun J.-Q."/>
        </authorList>
    </citation>
    <scope>NUCLEOTIDE SEQUENCE [LARGE SCALE GENOMIC DNA]</scope>
    <source>
        <strain evidence="4 5">RN3S43</strain>
    </source>
</reference>
<dbReference type="InterPro" id="IPR036390">
    <property type="entry name" value="WH_DNA-bd_sf"/>
</dbReference>
<dbReference type="PANTHER" id="PTHR30136:SF34">
    <property type="entry name" value="TRANSCRIPTIONAL REGULATOR"/>
    <property type="match status" value="1"/>
</dbReference>
<dbReference type="SUPFAM" id="SSF46785">
    <property type="entry name" value="Winged helix' DNA-binding domain"/>
    <property type="match status" value="1"/>
</dbReference>
<dbReference type="RefSeq" id="WP_193498209.1">
    <property type="nucleotide sequence ID" value="NZ_CP063169.1"/>
</dbReference>
<dbReference type="Gene3D" id="1.10.10.10">
    <property type="entry name" value="Winged helix-like DNA-binding domain superfamily/Winged helix DNA-binding domain"/>
    <property type="match status" value="1"/>
</dbReference>
<dbReference type="GO" id="GO:0045892">
    <property type="term" value="P:negative regulation of DNA-templated transcription"/>
    <property type="evidence" value="ECO:0007669"/>
    <property type="project" value="TreeGrafter"/>
</dbReference>
<evidence type="ECO:0000313" key="4">
    <source>
        <dbReference type="EMBL" id="QOR71552.1"/>
    </source>
</evidence>
<evidence type="ECO:0000313" key="5">
    <source>
        <dbReference type="Proteomes" id="UP000593758"/>
    </source>
</evidence>
<sequence>MAESTLLRGLGLLRLLVRAEGPVSASELARLSGMHPTSISRTLAGLVDGGFVRRVSYRSYAPDLGLLSLGLDAARHCPLATDPQLVMERAARLFGGLMLSLCLAWRGSLFYFAQTGLSLGTKPFVGHGYPLHLSSPGLLFALEDSQEDAIAALERSRRTFGWDRPTAQVPADPAMVLAWARGARTDDVLILRRWAGPDHVSAAIRLPDHEGHAIALTAAGPAAILGDGEIRNRLHQVKHWLTSGGII</sequence>
<proteinExistence type="predicted"/>
<dbReference type="Gene3D" id="3.30.450.40">
    <property type="match status" value="1"/>
</dbReference>
<dbReference type="EMBL" id="CP063169">
    <property type="protein sequence ID" value="QOR71552.1"/>
    <property type="molecule type" value="Genomic_DNA"/>
</dbReference>
<name>A0A7M1SXU7_9MICO</name>
<evidence type="ECO:0000259" key="3">
    <source>
        <dbReference type="PROSITE" id="PS51077"/>
    </source>
</evidence>
<dbReference type="SUPFAM" id="SSF55781">
    <property type="entry name" value="GAF domain-like"/>
    <property type="match status" value="1"/>
</dbReference>
<feature type="domain" description="HTH iclR-type" evidence="3">
    <location>
        <begin position="3"/>
        <end position="71"/>
    </location>
</feature>
<dbReference type="PANTHER" id="PTHR30136">
    <property type="entry name" value="HELIX-TURN-HELIX TRANSCRIPTIONAL REGULATOR, ICLR FAMILY"/>
    <property type="match status" value="1"/>
</dbReference>
<dbReference type="PROSITE" id="PS51077">
    <property type="entry name" value="HTH_ICLR"/>
    <property type="match status" value="1"/>
</dbReference>
<gene>
    <name evidence="4" type="ORF">IM660_04475</name>
</gene>
<evidence type="ECO:0000256" key="1">
    <source>
        <dbReference type="ARBA" id="ARBA00023015"/>
    </source>
</evidence>
<dbReference type="InterPro" id="IPR036388">
    <property type="entry name" value="WH-like_DNA-bd_sf"/>
</dbReference>
<dbReference type="KEGG" id="halt:IM660_04475"/>
<organism evidence="4 5">
    <name type="scientific">Ruania alkalisoli</name>
    <dbReference type="NCBI Taxonomy" id="2779775"/>
    <lineage>
        <taxon>Bacteria</taxon>
        <taxon>Bacillati</taxon>
        <taxon>Actinomycetota</taxon>
        <taxon>Actinomycetes</taxon>
        <taxon>Micrococcales</taxon>
        <taxon>Ruaniaceae</taxon>
        <taxon>Ruania</taxon>
    </lineage>
</organism>